<accession>A0AAN9PCB8</accession>
<evidence type="ECO:0000313" key="1">
    <source>
        <dbReference type="EMBL" id="KAK7293660.1"/>
    </source>
</evidence>
<name>A0AAN9PCB8_CLITE</name>
<sequence length="95" mass="10724">MVAISTQMDIFIARRQWDQSGRFLRHFSNSTSLPPSPSVYLSLSLLREAPSPSPRLPLLVRPCVSLHPLFSIFLTRSSVYLLYACEDKSAFPLVV</sequence>
<comment type="caution">
    <text evidence="1">The sequence shown here is derived from an EMBL/GenBank/DDBJ whole genome shotgun (WGS) entry which is preliminary data.</text>
</comment>
<reference evidence="1 2" key="1">
    <citation type="submission" date="2024-01" db="EMBL/GenBank/DDBJ databases">
        <title>The genomes of 5 underutilized Papilionoideae crops provide insights into root nodulation and disease resistance.</title>
        <authorList>
            <person name="Yuan L."/>
        </authorList>
    </citation>
    <scope>NUCLEOTIDE SEQUENCE [LARGE SCALE GENOMIC DNA]</scope>
    <source>
        <strain evidence="1">LY-2023</strain>
        <tissue evidence="1">Leaf</tissue>
    </source>
</reference>
<evidence type="ECO:0000313" key="2">
    <source>
        <dbReference type="Proteomes" id="UP001359559"/>
    </source>
</evidence>
<gene>
    <name evidence="1" type="ORF">RJT34_16532</name>
</gene>
<dbReference type="EMBL" id="JAYKXN010000004">
    <property type="protein sequence ID" value="KAK7293660.1"/>
    <property type="molecule type" value="Genomic_DNA"/>
</dbReference>
<proteinExistence type="predicted"/>
<organism evidence="1 2">
    <name type="scientific">Clitoria ternatea</name>
    <name type="common">Butterfly pea</name>
    <dbReference type="NCBI Taxonomy" id="43366"/>
    <lineage>
        <taxon>Eukaryota</taxon>
        <taxon>Viridiplantae</taxon>
        <taxon>Streptophyta</taxon>
        <taxon>Embryophyta</taxon>
        <taxon>Tracheophyta</taxon>
        <taxon>Spermatophyta</taxon>
        <taxon>Magnoliopsida</taxon>
        <taxon>eudicotyledons</taxon>
        <taxon>Gunneridae</taxon>
        <taxon>Pentapetalae</taxon>
        <taxon>rosids</taxon>
        <taxon>fabids</taxon>
        <taxon>Fabales</taxon>
        <taxon>Fabaceae</taxon>
        <taxon>Papilionoideae</taxon>
        <taxon>50 kb inversion clade</taxon>
        <taxon>NPAAA clade</taxon>
        <taxon>indigoferoid/millettioid clade</taxon>
        <taxon>Phaseoleae</taxon>
        <taxon>Clitoria</taxon>
    </lineage>
</organism>
<dbReference type="Proteomes" id="UP001359559">
    <property type="component" value="Unassembled WGS sequence"/>
</dbReference>
<protein>
    <submittedName>
        <fullName evidence="1">Uncharacterized protein</fullName>
    </submittedName>
</protein>
<dbReference type="AlphaFoldDB" id="A0AAN9PCB8"/>
<keyword evidence="2" id="KW-1185">Reference proteome</keyword>